<name>A0A2J6WPB4_9BACT</name>
<reference evidence="4 5" key="1">
    <citation type="submission" date="2018-01" db="EMBL/GenBank/DDBJ databases">
        <title>Metagenomic assembled genomes from two thermal pools in the Uzon Caldera, Kamchatka, Russia.</title>
        <authorList>
            <person name="Wilkins L."/>
            <person name="Ettinger C."/>
        </authorList>
    </citation>
    <scope>NUCLEOTIDE SEQUENCE [LARGE SCALE GENOMIC DNA]</scope>
    <source>
        <strain evidence="4">ZAV-05</strain>
    </source>
</reference>
<comment type="subcellular location">
    <subcellularLocation>
        <location evidence="3">Cytoplasm</location>
    </subcellularLocation>
    <text evidence="3">The tmRNA-SmpB complex associates with stalled 70S ribosomes.</text>
</comment>
<accession>A0A2J6WPB4</accession>
<dbReference type="PANTHER" id="PTHR30308:SF2">
    <property type="entry name" value="SSRA-BINDING PROTEIN"/>
    <property type="match status" value="1"/>
</dbReference>
<evidence type="ECO:0000256" key="3">
    <source>
        <dbReference type="HAMAP-Rule" id="MF_00023"/>
    </source>
</evidence>
<dbReference type="Pfam" id="PF01668">
    <property type="entry name" value="SmpB"/>
    <property type="match status" value="1"/>
</dbReference>
<dbReference type="Gene3D" id="2.40.280.10">
    <property type="match status" value="1"/>
</dbReference>
<dbReference type="GO" id="GO:0003723">
    <property type="term" value="F:RNA binding"/>
    <property type="evidence" value="ECO:0007669"/>
    <property type="project" value="UniProtKB-UniRule"/>
</dbReference>
<comment type="caution">
    <text evidence="4">The sequence shown here is derived from an EMBL/GenBank/DDBJ whole genome shotgun (WGS) entry which is preliminary data.</text>
</comment>
<protein>
    <recommendedName>
        <fullName evidence="3">SsrA-binding protein</fullName>
    </recommendedName>
    <alternativeName>
        <fullName evidence="3">Small protein B</fullName>
    </alternativeName>
</protein>
<proteinExistence type="inferred from homology"/>
<dbReference type="HAMAP" id="MF_00023">
    <property type="entry name" value="SmpB"/>
    <property type="match status" value="1"/>
</dbReference>
<dbReference type="EMBL" id="PNIN01000026">
    <property type="protein sequence ID" value="PMP72210.1"/>
    <property type="molecule type" value="Genomic_DNA"/>
</dbReference>
<comment type="similarity">
    <text evidence="3">Belongs to the SmpB family.</text>
</comment>
<dbReference type="GO" id="GO:0005829">
    <property type="term" value="C:cytosol"/>
    <property type="evidence" value="ECO:0007669"/>
    <property type="project" value="TreeGrafter"/>
</dbReference>
<dbReference type="PANTHER" id="PTHR30308">
    <property type="entry name" value="TMRNA-BINDING COMPONENT OF TRANS-TRANSLATION TAGGING COMPLEX"/>
    <property type="match status" value="1"/>
</dbReference>
<dbReference type="GO" id="GO:0070930">
    <property type="term" value="P:trans-translation-dependent protein tagging"/>
    <property type="evidence" value="ECO:0007669"/>
    <property type="project" value="TreeGrafter"/>
</dbReference>
<dbReference type="GO" id="GO:0070929">
    <property type="term" value="P:trans-translation"/>
    <property type="evidence" value="ECO:0007669"/>
    <property type="project" value="UniProtKB-UniRule"/>
</dbReference>
<sequence length="151" mass="17624">MKVLTQNRKAYHDYEILETYEAGIVLQGTEVKSCKNGQVNLKDSHIRIVNGEAFLLNAHISPYEQGNYTNHEPTRTRKLLLNKREINKLAGKVQEKGLTLVPLKMYLKKNRVKLEIALAKGKKTHDKRDEIKKKDLEKEFSRDFKNSYKIR</sequence>
<dbReference type="SUPFAM" id="SSF74982">
    <property type="entry name" value="Small protein B (SmpB)"/>
    <property type="match status" value="1"/>
</dbReference>
<evidence type="ECO:0000256" key="2">
    <source>
        <dbReference type="ARBA" id="ARBA00022884"/>
    </source>
</evidence>
<dbReference type="CDD" id="cd09294">
    <property type="entry name" value="SmpB"/>
    <property type="match status" value="1"/>
</dbReference>
<dbReference type="Proteomes" id="UP000242881">
    <property type="component" value="Unassembled WGS sequence"/>
</dbReference>
<dbReference type="InterPro" id="IPR000037">
    <property type="entry name" value="SsrA-bd_prot"/>
</dbReference>
<gene>
    <name evidence="3" type="primary">smpB</name>
    <name evidence="4" type="ORF">C0187_02235</name>
</gene>
<keyword evidence="1 3" id="KW-0963">Cytoplasm</keyword>
<dbReference type="InterPro" id="IPR023620">
    <property type="entry name" value="SmpB"/>
</dbReference>
<evidence type="ECO:0000256" key="1">
    <source>
        <dbReference type="ARBA" id="ARBA00022490"/>
    </source>
</evidence>
<dbReference type="AlphaFoldDB" id="A0A2J6WPB4"/>
<keyword evidence="2 3" id="KW-0694">RNA-binding</keyword>
<organism evidence="4 5">
    <name type="scientific">Calditerrivibrio nitroreducens</name>
    <dbReference type="NCBI Taxonomy" id="477976"/>
    <lineage>
        <taxon>Bacteria</taxon>
        <taxon>Pseudomonadati</taxon>
        <taxon>Deferribacterota</taxon>
        <taxon>Deferribacteres</taxon>
        <taxon>Deferribacterales</taxon>
        <taxon>Calditerrivibrionaceae</taxon>
    </lineage>
</organism>
<dbReference type="NCBIfam" id="TIGR00086">
    <property type="entry name" value="smpB"/>
    <property type="match status" value="1"/>
</dbReference>
<dbReference type="NCBIfam" id="NF003843">
    <property type="entry name" value="PRK05422.1"/>
    <property type="match status" value="1"/>
</dbReference>
<comment type="function">
    <text evidence="3">Required for rescue of stalled ribosomes mediated by trans-translation. Binds to transfer-messenger RNA (tmRNA), required for stable association of tmRNA with ribosomes. tmRNA and SmpB together mimic tRNA shape, replacing the anticodon stem-loop with SmpB. tmRNA is encoded by the ssrA gene; the 2 termini fold to resemble tRNA(Ala) and it encodes a 'tag peptide', a short internal open reading frame. During trans-translation Ala-aminoacylated tmRNA acts like a tRNA, entering the A-site of stalled ribosomes, displacing the stalled mRNA. The ribosome then switches to translate the ORF on the tmRNA; the nascent peptide is terminated with the 'tag peptide' encoded by the tmRNA and targeted for degradation. The ribosome is freed to recommence translation, which seems to be the essential function of trans-translation.</text>
</comment>
<dbReference type="RefSeq" id="WP_424604724.1">
    <property type="nucleotide sequence ID" value="NZ_JBNAVA010000001.1"/>
</dbReference>
<evidence type="ECO:0000313" key="4">
    <source>
        <dbReference type="EMBL" id="PMP72210.1"/>
    </source>
</evidence>
<evidence type="ECO:0000313" key="5">
    <source>
        <dbReference type="Proteomes" id="UP000242881"/>
    </source>
</evidence>